<name>A0ACB8DEJ7_DERSI</name>
<keyword evidence="2" id="KW-1185">Reference proteome</keyword>
<protein>
    <submittedName>
        <fullName evidence="1">Uncharacterized protein</fullName>
    </submittedName>
</protein>
<comment type="caution">
    <text evidence="1">The sequence shown here is derived from an EMBL/GenBank/DDBJ whole genome shotgun (WGS) entry which is preliminary data.</text>
</comment>
<dbReference type="Proteomes" id="UP000821865">
    <property type="component" value="Chromosome 2"/>
</dbReference>
<sequence length="345" mass="38199">MIEEGKSPHVEEALMVDEGDSKGQSVLMAALMCLMLLLVVVFMLLYELSPDRPMNPGYLRRDLSGLVCHTHTYGFLRSAIPDSCDFVMVDVPTSLPQPHPLYSYMATIDIDPVSYETDIVQHMGSAQGKALLLAVERRVLRSSPLQQNAVARGLVQKVVDMNAHGIALSDRFISEADTRVIAQDAQSSIIDDDLAHPLNTYAGNRSIAISMTLSGKRCAPYTLANFATHGACDEFDLDMSVLCALPPGYIQCLHYSIMTRHYDTGEHLPDDVFFEVEHTFTAKVRLILQQLRQAGAPPVAFLLERYDKETQHVITYYDQDRGADVRCDATPFGFTAGVKAELANL</sequence>
<evidence type="ECO:0000313" key="1">
    <source>
        <dbReference type="EMBL" id="KAH7966461.1"/>
    </source>
</evidence>
<accession>A0ACB8DEJ7</accession>
<evidence type="ECO:0000313" key="2">
    <source>
        <dbReference type="Proteomes" id="UP000821865"/>
    </source>
</evidence>
<reference evidence="1" key="1">
    <citation type="submission" date="2020-05" db="EMBL/GenBank/DDBJ databases">
        <title>Large-scale comparative analyses of tick genomes elucidate their genetic diversity and vector capacities.</title>
        <authorList>
            <person name="Jia N."/>
            <person name="Wang J."/>
            <person name="Shi W."/>
            <person name="Du L."/>
            <person name="Sun Y."/>
            <person name="Zhan W."/>
            <person name="Jiang J."/>
            <person name="Wang Q."/>
            <person name="Zhang B."/>
            <person name="Ji P."/>
            <person name="Sakyi L.B."/>
            <person name="Cui X."/>
            <person name="Yuan T."/>
            <person name="Jiang B."/>
            <person name="Yang W."/>
            <person name="Lam T.T.-Y."/>
            <person name="Chang Q."/>
            <person name="Ding S."/>
            <person name="Wang X."/>
            <person name="Zhu J."/>
            <person name="Ruan X."/>
            <person name="Zhao L."/>
            <person name="Wei J."/>
            <person name="Que T."/>
            <person name="Du C."/>
            <person name="Cheng J."/>
            <person name="Dai P."/>
            <person name="Han X."/>
            <person name="Huang E."/>
            <person name="Gao Y."/>
            <person name="Liu J."/>
            <person name="Shao H."/>
            <person name="Ye R."/>
            <person name="Li L."/>
            <person name="Wei W."/>
            <person name="Wang X."/>
            <person name="Wang C."/>
            <person name="Yang T."/>
            <person name="Huo Q."/>
            <person name="Li W."/>
            <person name="Guo W."/>
            <person name="Chen H."/>
            <person name="Zhou L."/>
            <person name="Ni X."/>
            <person name="Tian J."/>
            <person name="Zhou Y."/>
            <person name="Sheng Y."/>
            <person name="Liu T."/>
            <person name="Pan Y."/>
            <person name="Xia L."/>
            <person name="Li J."/>
            <person name="Zhao F."/>
            <person name="Cao W."/>
        </authorList>
    </citation>
    <scope>NUCLEOTIDE SEQUENCE</scope>
    <source>
        <strain evidence="1">Dsil-2018</strain>
    </source>
</reference>
<organism evidence="1 2">
    <name type="scientific">Dermacentor silvarum</name>
    <name type="common">Tick</name>
    <dbReference type="NCBI Taxonomy" id="543639"/>
    <lineage>
        <taxon>Eukaryota</taxon>
        <taxon>Metazoa</taxon>
        <taxon>Ecdysozoa</taxon>
        <taxon>Arthropoda</taxon>
        <taxon>Chelicerata</taxon>
        <taxon>Arachnida</taxon>
        <taxon>Acari</taxon>
        <taxon>Parasitiformes</taxon>
        <taxon>Ixodida</taxon>
        <taxon>Ixodoidea</taxon>
        <taxon>Ixodidae</taxon>
        <taxon>Rhipicephalinae</taxon>
        <taxon>Dermacentor</taxon>
    </lineage>
</organism>
<proteinExistence type="predicted"/>
<dbReference type="EMBL" id="CM023471">
    <property type="protein sequence ID" value="KAH7966461.1"/>
    <property type="molecule type" value="Genomic_DNA"/>
</dbReference>
<gene>
    <name evidence="1" type="ORF">HPB49_016543</name>
</gene>